<evidence type="ECO:0000313" key="2">
    <source>
        <dbReference type="Proteomes" id="UP000184447"/>
    </source>
</evidence>
<dbReference type="InterPro" id="IPR017016">
    <property type="entry name" value="UCP033595"/>
</dbReference>
<dbReference type="STRING" id="1121316.SAMN02745207_01570"/>
<name>A0A1M5U4C7_9CLOT</name>
<reference evidence="1 2" key="1">
    <citation type="submission" date="2016-11" db="EMBL/GenBank/DDBJ databases">
        <authorList>
            <person name="Jaros S."/>
            <person name="Januszkiewicz K."/>
            <person name="Wedrychowicz H."/>
        </authorList>
    </citation>
    <scope>NUCLEOTIDE SEQUENCE [LARGE SCALE GENOMIC DNA]</scope>
    <source>
        <strain evidence="1 2">DSM 8605</strain>
    </source>
</reference>
<sequence>MIVVENIMKRENVGDTDCHYFYRVIKDKICLDKECITSMQSYGIEIERQDYKEDILVNLERESISNISPHRHKVQKLVNTLYNGNVSPIHLIDIVSEKIDEYIEDFETVLNEISVN</sequence>
<keyword evidence="2" id="KW-1185">Reference proteome</keyword>
<dbReference type="Proteomes" id="UP000184447">
    <property type="component" value="Unassembled WGS sequence"/>
</dbReference>
<dbReference type="RefSeq" id="WP_073337886.1">
    <property type="nucleotide sequence ID" value="NZ_FQXM01000007.1"/>
</dbReference>
<dbReference type="EMBL" id="FQXM01000007">
    <property type="protein sequence ID" value="SHH57798.1"/>
    <property type="molecule type" value="Genomic_DNA"/>
</dbReference>
<dbReference type="OrthoDB" id="1954979at2"/>
<accession>A0A1M5U4C7</accession>
<proteinExistence type="predicted"/>
<dbReference type="Pfam" id="PF20124">
    <property type="entry name" value="DUF6514"/>
    <property type="match status" value="1"/>
</dbReference>
<protein>
    <submittedName>
        <fullName evidence="1">Uncharacterized protein</fullName>
    </submittedName>
</protein>
<organism evidence="1 2">
    <name type="scientific">Clostridium grantii DSM 8605</name>
    <dbReference type="NCBI Taxonomy" id="1121316"/>
    <lineage>
        <taxon>Bacteria</taxon>
        <taxon>Bacillati</taxon>
        <taxon>Bacillota</taxon>
        <taxon>Clostridia</taxon>
        <taxon>Eubacteriales</taxon>
        <taxon>Clostridiaceae</taxon>
        <taxon>Clostridium</taxon>
    </lineage>
</organism>
<dbReference type="PIRSF" id="PIRSF033595">
    <property type="entry name" value="UCP033595"/>
    <property type="match status" value="1"/>
</dbReference>
<evidence type="ECO:0000313" key="1">
    <source>
        <dbReference type="EMBL" id="SHH57798.1"/>
    </source>
</evidence>
<gene>
    <name evidence="1" type="ORF">SAMN02745207_01570</name>
</gene>
<dbReference type="AlphaFoldDB" id="A0A1M5U4C7"/>